<dbReference type="Proteomes" id="UP001497623">
    <property type="component" value="Unassembled WGS sequence"/>
</dbReference>
<feature type="domain" description="SDA1 N-terminal" evidence="9">
    <location>
        <begin position="64"/>
        <end position="428"/>
    </location>
</feature>
<feature type="region of interest" description="Disordered" evidence="7">
    <location>
        <begin position="497"/>
        <end position="559"/>
    </location>
</feature>
<evidence type="ECO:0000259" key="8">
    <source>
        <dbReference type="Pfam" id="PF05285"/>
    </source>
</evidence>
<dbReference type="GO" id="GO:0000055">
    <property type="term" value="P:ribosomal large subunit export from nucleus"/>
    <property type="evidence" value="ECO:0007669"/>
    <property type="project" value="UniProtKB-UniRule"/>
</dbReference>
<feature type="domain" description="SDA1 middle" evidence="8">
    <location>
        <begin position="514"/>
        <end position="654"/>
    </location>
</feature>
<dbReference type="EMBL" id="CAXKWB010029992">
    <property type="protein sequence ID" value="CAL4136891.1"/>
    <property type="molecule type" value="Genomic_DNA"/>
</dbReference>
<dbReference type="InterPro" id="IPR007949">
    <property type="entry name" value="SDA1_MD"/>
</dbReference>
<feature type="region of interest" description="Disordered" evidence="7">
    <location>
        <begin position="598"/>
        <end position="624"/>
    </location>
</feature>
<feature type="region of interest" description="Disordered" evidence="7">
    <location>
        <begin position="639"/>
        <end position="719"/>
    </location>
</feature>
<dbReference type="InterPro" id="IPR016024">
    <property type="entry name" value="ARM-type_fold"/>
</dbReference>
<evidence type="ECO:0000256" key="5">
    <source>
        <dbReference type="ARBA" id="ARBA00023242"/>
    </source>
</evidence>
<dbReference type="SUPFAM" id="SSF48371">
    <property type="entry name" value="ARM repeat"/>
    <property type="match status" value="1"/>
</dbReference>
<comment type="caution">
    <text evidence="11">The sequence shown here is derived from an EMBL/GenBank/DDBJ whole genome shotgun (WGS) entry which is preliminary data.</text>
</comment>
<gene>
    <name evidence="11" type="ORF">MNOR_LOCUS27889</name>
</gene>
<proteinExistence type="inferred from homology"/>
<evidence type="ECO:0000259" key="9">
    <source>
        <dbReference type="Pfam" id="PF08158"/>
    </source>
</evidence>
<comment type="similarity">
    <text evidence="1 6">Belongs to the SDA1 family.</text>
</comment>
<evidence type="ECO:0000259" key="10">
    <source>
        <dbReference type="Pfam" id="PF21638"/>
    </source>
</evidence>
<feature type="compositionally biased region" description="Basic and acidic residues" evidence="7">
    <location>
        <begin position="264"/>
        <end position="274"/>
    </location>
</feature>
<evidence type="ECO:0000256" key="1">
    <source>
        <dbReference type="ARBA" id="ARBA00005783"/>
    </source>
</evidence>
<evidence type="ECO:0000256" key="3">
    <source>
        <dbReference type="ARBA" id="ARBA00022517"/>
    </source>
</evidence>
<name>A0AAV2RUT7_MEGNR</name>
<dbReference type="Pfam" id="PF08158">
    <property type="entry name" value="SDA1_HEAT"/>
    <property type="match status" value="1"/>
</dbReference>
<feature type="non-terminal residue" evidence="11">
    <location>
        <position position="719"/>
    </location>
</feature>
<keyword evidence="3 6" id="KW-0690">Ribosome biogenesis</keyword>
<comment type="subcellular location">
    <subcellularLocation>
        <location evidence="6">Nucleus</location>
        <location evidence="6">Nucleolus</location>
    </subcellularLocation>
</comment>
<dbReference type="GO" id="GO:0005730">
    <property type="term" value="C:nucleolus"/>
    <property type="evidence" value="ECO:0007669"/>
    <property type="project" value="UniProtKB-SubCell"/>
</dbReference>
<dbReference type="AlphaFoldDB" id="A0AAV2RUT7"/>
<evidence type="ECO:0000256" key="2">
    <source>
        <dbReference type="ARBA" id="ARBA00022448"/>
    </source>
</evidence>
<evidence type="ECO:0000313" key="12">
    <source>
        <dbReference type="Proteomes" id="UP001497623"/>
    </source>
</evidence>
<dbReference type="Pfam" id="PF21638">
    <property type="entry name" value="SDA1_C"/>
    <property type="match status" value="1"/>
</dbReference>
<dbReference type="InterPro" id="IPR012977">
    <property type="entry name" value="SDA1_N"/>
</dbReference>
<evidence type="ECO:0000256" key="6">
    <source>
        <dbReference type="RuleBase" id="RU365057"/>
    </source>
</evidence>
<dbReference type="GO" id="GO:0015031">
    <property type="term" value="P:protein transport"/>
    <property type="evidence" value="ECO:0007669"/>
    <property type="project" value="UniProtKB-KW"/>
</dbReference>
<organism evidence="11 12">
    <name type="scientific">Meganyctiphanes norvegica</name>
    <name type="common">Northern krill</name>
    <name type="synonym">Thysanopoda norvegica</name>
    <dbReference type="NCBI Taxonomy" id="48144"/>
    <lineage>
        <taxon>Eukaryota</taxon>
        <taxon>Metazoa</taxon>
        <taxon>Ecdysozoa</taxon>
        <taxon>Arthropoda</taxon>
        <taxon>Crustacea</taxon>
        <taxon>Multicrustacea</taxon>
        <taxon>Malacostraca</taxon>
        <taxon>Eumalacostraca</taxon>
        <taxon>Eucarida</taxon>
        <taxon>Euphausiacea</taxon>
        <taxon>Euphausiidae</taxon>
        <taxon>Meganyctiphanes</taxon>
    </lineage>
</organism>
<feature type="compositionally biased region" description="Basic and acidic residues" evidence="7">
    <location>
        <begin position="706"/>
        <end position="719"/>
    </location>
</feature>
<feature type="compositionally biased region" description="Basic residues" evidence="7">
    <location>
        <begin position="678"/>
        <end position="696"/>
    </location>
</feature>
<evidence type="ECO:0000313" key="11">
    <source>
        <dbReference type="EMBL" id="CAL4136891.1"/>
    </source>
</evidence>
<dbReference type="Pfam" id="PF05285">
    <property type="entry name" value="SDA1_dom"/>
    <property type="match status" value="1"/>
</dbReference>
<dbReference type="InterPro" id="IPR048292">
    <property type="entry name" value="SDA1_C"/>
</dbReference>
<dbReference type="GO" id="GO:0042273">
    <property type="term" value="P:ribosomal large subunit biogenesis"/>
    <property type="evidence" value="ECO:0007669"/>
    <property type="project" value="UniProtKB-UniRule"/>
</dbReference>
<keyword evidence="2 6" id="KW-0813">Transport</keyword>
<keyword evidence="4 6" id="KW-0653">Protein transport</keyword>
<feature type="domain" description="SDA1 C-terminal" evidence="10">
    <location>
        <begin position="672"/>
        <end position="716"/>
    </location>
</feature>
<protein>
    <recommendedName>
        <fullName evidence="6">Protein SDA1</fullName>
    </recommendedName>
</protein>
<evidence type="ECO:0000256" key="4">
    <source>
        <dbReference type="ARBA" id="ARBA00022927"/>
    </source>
</evidence>
<evidence type="ECO:0000256" key="7">
    <source>
        <dbReference type="SAM" id="MobiDB-lite"/>
    </source>
</evidence>
<feature type="region of interest" description="Disordered" evidence="7">
    <location>
        <begin position="258"/>
        <end position="278"/>
    </location>
</feature>
<keyword evidence="5 6" id="KW-0539">Nucleus</keyword>
<reference evidence="11 12" key="1">
    <citation type="submission" date="2024-05" db="EMBL/GenBank/DDBJ databases">
        <authorList>
            <person name="Wallberg A."/>
        </authorList>
    </citation>
    <scope>NUCLEOTIDE SEQUENCE [LARGE SCALE GENOMIC DNA]</scope>
</reference>
<accession>A0AAV2RUT7</accession>
<feature type="compositionally biased region" description="Basic and acidic residues" evidence="7">
    <location>
        <begin position="602"/>
        <end position="624"/>
    </location>
</feature>
<sequence>MSSANRNNNKLPSNLPQLQNLIKRDADSYVEEFERQHSVYNATRTIFEQNPTVNNDQLYDLVIFLAQVAHCYPKQLAEFPQELMTILQRHGTVLHADMRMSIVKSLVLLRNKNLLMPQDLLMLFFKLLRCQDKVLRIFLQEHIITDIKNINSKSKNMKVNKELQNFMFEMLKDNHAVAAKMSLDVMMDLYKKQVWNDAKTVNIITTACFSKITKVMVAAIKFFVGQDEENPESDSESDEDDPRPNVKAALMAVRVNKAKKKNQRKVEKAKSELKKRQKNKKTKAVFDFSALNLINDPQDLAEKLYRKLEKMNERFEVKLMTMNFISRLIGVHQLYLPNFYPLVMRFLFPHQREVTKVMVYAAQAAHPQVPPEELEPVVRTLANNFVTERHSNEVMAMGLNAIRALCARNPHCMSDDLLQDLTEYKSHKDKGVMMASRSLISLFRERNPELLARKDRAAPTELSREEGSTVQFGVNDAKDYLPGAEILSFNIKGAGKKKRAVDTDSDSSSDEEGWVNVSHDEDDDDDDDEDEDEEEEDNDSGHEEGEGGEDKEENKIISKKEALQKVMEMTAEERKSVAMDIVTSRFLTDEDFARVEATQAAKKVEKYKKNNKRKPEEKEKENENDDIVRLKSIEMVYKKRKHDKETRVGSVMAGREGREKFGSKKAKLNPQSSSTNKQKLKTKAFAMIKHKVRGKQKQSFTTKQRNLRDSLLKREKNSY</sequence>
<dbReference type="InterPro" id="IPR027312">
    <property type="entry name" value="Sda1"/>
</dbReference>
<feature type="compositionally biased region" description="Acidic residues" evidence="7">
    <location>
        <begin position="520"/>
        <end position="538"/>
    </location>
</feature>
<dbReference type="PANTHER" id="PTHR12730:SF0">
    <property type="entry name" value="PROTEIN SDA1 HOMOLOG"/>
    <property type="match status" value="1"/>
</dbReference>
<feature type="compositionally biased region" description="Acidic residues" evidence="7">
    <location>
        <begin position="503"/>
        <end position="513"/>
    </location>
</feature>
<comment type="function">
    <text evidence="6">Required for 60S pre-ribosomal subunits export to the cytoplasm.</text>
</comment>
<keyword evidence="12" id="KW-1185">Reference proteome</keyword>
<dbReference type="PANTHER" id="PTHR12730">
    <property type="entry name" value="HSDA/SDA1-RELATED"/>
    <property type="match status" value="1"/>
</dbReference>